<dbReference type="PROSITE" id="PS00211">
    <property type="entry name" value="ABC_TRANSPORTER_1"/>
    <property type="match status" value="1"/>
</dbReference>
<dbReference type="GO" id="GO:0016887">
    <property type="term" value="F:ATP hydrolysis activity"/>
    <property type="evidence" value="ECO:0007669"/>
    <property type="project" value="InterPro"/>
</dbReference>
<evidence type="ECO:0000259" key="10">
    <source>
        <dbReference type="PROSITE" id="PS50893"/>
    </source>
</evidence>
<dbReference type="SUPFAM" id="SSF52540">
    <property type="entry name" value="P-loop containing nucleoside triphosphate hydrolases"/>
    <property type="match status" value="1"/>
</dbReference>
<dbReference type="PROSITE" id="PS50893">
    <property type="entry name" value="ABC_TRANSPORTER_2"/>
    <property type="match status" value="1"/>
</dbReference>
<dbReference type="AlphaFoldDB" id="A0A543K838"/>
<dbReference type="PANTHER" id="PTHR42781:SF4">
    <property type="entry name" value="SPERMIDINE_PUTRESCINE IMPORT ATP-BINDING PROTEIN POTA"/>
    <property type="match status" value="1"/>
</dbReference>
<evidence type="ECO:0000256" key="1">
    <source>
        <dbReference type="ARBA" id="ARBA00022448"/>
    </source>
</evidence>
<keyword evidence="7" id="KW-0406">Ion transport</keyword>
<keyword evidence="4" id="KW-0547">Nucleotide-binding</keyword>
<evidence type="ECO:0000313" key="12">
    <source>
        <dbReference type="Proteomes" id="UP000315133"/>
    </source>
</evidence>
<comment type="caution">
    <text evidence="11">The sequence shown here is derived from an EMBL/GenBank/DDBJ whole genome shotgun (WGS) entry which is preliminary data.</text>
</comment>
<dbReference type="CDD" id="cd03259">
    <property type="entry name" value="ABC_Carb_Solutes_like"/>
    <property type="match status" value="1"/>
</dbReference>
<evidence type="ECO:0000256" key="8">
    <source>
        <dbReference type="ARBA" id="ARBA00023136"/>
    </source>
</evidence>
<dbReference type="RefSeq" id="WP_141820787.1">
    <property type="nucleotide sequence ID" value="NZ_BAAAIL010000001.1"/>
</dbReference>
<evidence type="ECO:0000256" key="2">
    <source>
        <dbReference type="ARBA" id="ARBA00022475"/>
    </source>
</evidence>
<dbReference type="GO" id="GO:0015418">
    <property type="term" value="F:ABC-type quaternary ammonium compound transporting activity"/>
    <property type="evidence" value="ECO:0007669"/>
    <property type="project" value="UniProtKB-EC"/>
</dbReference>
<accession>A0A543K838</accession>
<dbReference type="Pfam" id="PF00005">
    <property type="entry name" value="ABC_tran"/>
    <property type="match status" value="1"/>
</dbReference>
<gene>
    <name evidence="11" type="ORF">FB476_2996</name>
</gene>
<keyword evidence="2" id="KW-1003">Cell membrane</keyword>
<dbReference type="EMBL" id="VFPU01000002">
    <property type="protein sequence ID" value="TQM91258.1"/>
    <property type="molecule type" value="Genomic_DNA"/>
</dbReference>
<evidence type="ECO:0000256" key="6">
    <source>
        <dbReference type="ARBA" id="ARBA00023004"/>
    </source>
</evidence>
<feature type="domain" description="ABC transporter" evidence="10">
    <location>
        <begin position="2"/>
        <end position="232"/>
    </location>
</feature>
<protein>
    <recommendedName>
        <fullName evidence="9">ABC-type quaternary amine transporter</fullName>
        <ecNumber evidence="9">7.6.2.9</ecNumber>
    </recommendedName>
</protein>
<keyword evidence="3" id="KW-0410">Iron transport</keyword>
<dbReference type="GO" id="GO:0015408">
    <property type="term" value="F:ABC-type ferric iron transporter activity"/>
    <property type="evidence" value="ECO:0007669"/>
    <property type="project" value="InterPro"/>
</dbReference>
<dbReference type="SMART" id="SM00382">
    <property type="entry name" value="AAA"/>
    <property type="match status" value="1"/>
</dbReference>
<evidence type="ECO:0000256" key="9">
    <source>
        <dbReference type="ARBA" id="ARBA00066388"/>
    </source>
</evidence>
<reference evidence="11 12" key="1">
    <citation type="submission" date="2019-06" db="EMBL/GenBank/DDBJ databases">
        <title>Sequencing the genomes of 1000 actinobacteria strains.</title>
        <authorList>
            <person name="Klenk H.-P."/>
        </authorList>
    </citation>
    <scope>NUCLEOTIDE SEQUENCE [LARGE SCALE GENOMIC DNA]</scope>
    <source>
        <strain evidence="11 12">DSM 12362</strain>
    </source>
</reference>
<evidence type="ECO:0000313" key="11">
    <source>
        <dbReference type="EMBL" id="TQM91258.1"/>
    </source>
</evidence>
<keyword evidence="8" id="KW-0472">Membrane</keyword>
<keyword evidence="12" id="KW-1185">Reference proteome</keyword>
<organism evidence="11 12">
    <name type="scientific">Ornithinimicrobium humiphilum</name>
    <dbReference type="NCBI Taxonomy" id="125288"/>
    <lineage>
        <taxon>Bacteria</taxon>
        <taxon>Bacillati</taxon>
        <taxon>Actinomycetota</taxon>
        <taxon>Actinomycetes</taxon>
        <taxon>Micrococcales</taxon>
        <taxon>Ornithinimicrobiaceae</taxon>
        <taxon>Ornithinimicrobium</taxon>
    </lineage>
</organism>
<evidence type="ECO:0000256" key="3">
    <source>
        <dbReference type="ARBA" id="ARBA00022496"/>
    </source>
</evidence>
<evidence type="ECO:0000256" key="7">
    <source>
        <dbReference type="ARBA" id="ARBA00023065"/>
    </source>
</evidence>
<dbReference type="InterPro" id="IPR003439">
    <property type="entry name" value="ABC_transporter-like_ATP-bd"/>
</dbReference>
<dbReference type="InterPro" id="IPR003593">
    <property type="entry name" value="AAA+_ATPase"/>
</dbReference>
<dbReference type="InterPro" id="IPR050093">
    <property type="entry name" value="ABC_SmlMolc_Importer"/>
</dbReference>
<keyword evidence="6" id="KW-0408">Iron</keyword>
<dbReference type="GO" id="GO:0016020">
    <property type="term" value="C:membrane"/>
    <property type="evidence" value="ECO:0007669"/>
    <property type="project" value="InterPro"/>
</dbReference>
<dbReference type="FunFam" id="3.40.50.300:FF:000425">
    <property type="entry name" value="Probable ABC transporter, ATP-binding subunit"/>
    <property type="match status" value="1"/>
</dbReference>
<dbReference type="PANTHER" id="PTHR42781">
    <property type="entry name" value="SPERMIDINE/PUTRESCINE IMPORT ATP-BINDING PROTEIN POTA"/>
    <property type="match status" value="1"/>
</dbReference>
<dbReference type="GO" id="GO:0005524">
    <property type="term" value="F:ATP binding"/>
    <property type="evidence" value="ECO:0007669"/>
    <property type="project" value="UniProtKB-KW"/>
</dbReference>
<name>A0A543K838_9MICO</name>
<dbReference type="EC" id="7.6.2.9" evidence="9"/>
<evidence type="ECO:0000256" key="5">
    <source>
        <dbReference type="ARBA" id="ARBA00022840"/>
    </source>
</evidence>
<dbReference type="InterPro" id="IPR015853">
    <property type="entry name" value="ABC_transpr_FbpC"/>
</dbReference>
<dbReference type="InterPro" id="IPR027417">
    <property type="entry name" value="P-loop_NTPase"/>
</dbReference>
<dbReference type="Proteomes" id="UP000315133">
    <property type="component" value="Unassembled WGS sequence"/>
</dbReference>
<evidence type="ECO:0000256" key="4">
    <source>
        <dbReference type="ARBA" id="ARBA00022741"/>
    </source>
</evidence>
<dbReference type="OrthoDB" id="3180400at2"/>
<keyword evidence="5 11" id="KW-0067">ATP-binding</keyword>
<dbReference type="Gene3D" id="3.40.50.300">
    <property type="entry name" value="P-loop containing nucleotide triphosphate hydrolases"/>
    <property type="match status" value="1"/>
</dbReference>
<dbReference type="InterPro" id="IPR017871">
    <property type="entry name" value="ABC_transporter-like_CS"/>
</dbReference>
<sequence length="330" mass="34624">MLQLTDVTVRFGAKTAVDRVSLTLEEGSVLAVLGPSGCGKSTLLRAIAGLEPLAAGTLTWGGRDLAGVPTHERGFALMFQDGQLFAHATVADNIAYPLRLRRVGRAERERRVAELLELVGLPGYGPRRTPTLSGGEQQRVALARSLAADPALLLLDEPLSALDRSLRDRLAGDLREILVETGTTAVMVTHDHDEAFTVADRMAVMLDGRIAQEGDTAQVWRAPVSREVASFIGYGTFLEGASADRVMSAAGGAGPRDGTVALRRSALRVDPSGALSGTVSRAVTTSDSVLLTVDVDGVGPVGALGDDPSHEAGERVRLSADARGTAYLPV</sequence>
<keyword evidence="1" id="KW-0813">Transport</keyword>
<proteinExistence type="predicted"/>